<accession>A0A346PD65</accession>
<feature type="domain" description="DUF4352" evidence="3">
    <location>
        <begin position="251"/>
        <end position="338"/>
    </location>
</feature>
<feature type="region of interest" description="Disordered" evidence="2">
    <location>
        <begin position="19"/>
        <end position="73"/>
    </location>
</feature>
<dbReference type="GeneID" id="37637933"/>
<gene>
    <name evidence="4" type="ORF">AArc1_1119</name>
</gene>
<sequence length="353" mass="37784">MNRIDRRTYLALVGGATVAMAGCSGEDDEPSMDERDADESATAADDATSSDDPDPGTDSVSERAESDDQTDEAELGELLEVDPLSAVVSTLEVVEDAVIEPDDEVLGAEDGRAFAVVDVAFQHADDGVEPVIDVDETVAVELGDEDGKTYDRVDELEITALDPTASRLAPGEVVRGDLIYDVVDDAEGLVLELEPEASGDSVVVDLGAESDDERVETLEQEVAEVETFSQGVEHGGIDVAVGSLEHGNNLGGFMQSDEGYEIVAVGVTVHNGSGRDRALTPEQTQLKDDTGRIYAETSGTMRTLGGLEDVTVSDGESYEGTVAYQIAEGTDDLYWIFDFTEWGETQRVFWQLR</sequence>
<evidence type="ECO:0000313" key="4">
    <source>
        <dbReference type="EMBL" id="AXR77460.1"/>
    </source>
</evidence>
<proteinExistence type="predicted"/>
<evidence type="ECO:0000259" key="3">
    <source>
        <dbReference type="Pfam" id="PF11611"/>
    </source>
</evidence>
<dbReference type="EMBL" id="CP024047">
    <property type="protein sequence ID" value="AXR77460.1"/>
    <property type="molecule type" value="Genomic_DNA"/>
</dbReference>
<dbReference type="InterPro" id="IPR029051">
    <property type="entry name" value="DUF4352"/>
</dbReference>
<feature type="compositionally biased region" description="Acidic residues" evidence="2">
    <location>
        <begin position="25"/>
        <end position="39"/>
    </location>
</feature>
<reference evidence="5" key="1">
    <citation type="submission" date="2017-10" db="EMBL/GenBank/DDBJ databases">
        <title>Phenotypic and genomic properties of facultatively anaerobic sulfur-reducing natronoarchaea from hypersaline soda lakes.</title>
        <authorList>
            <person name="Sorokin D.Y."/>
            <person name="Kublanov I.V."/>
            <person name="Roman P."/>
            <person name="Sinninghe Damste J.S."/>
            <person name="Golyshin P.N."/>
            <person name="Rojo D."/>
            <person name="Ciordia S."/>
            <person name="Mena Md.C."/>
            <person name="Ferrer M."/>
            <person name="Messina E."/>
            <person name="Smedile F."/>
            <person name="La Spada G."/>
            <person name="La Cono V."/>
            <person name="Yakimov M.M."/>
        </authorList>
    </citation>
    <scope>NUCLEOTIDE SEQUENCE [LARGE SCALE GENOMIC DNA]</scope>
    <source>
        <strain evidence="5">AArc1</strain>
    </source>
</reference>
<organism evidence="4 5">
    <name type="scientific">Natrarchaeobaculum sulfurireducens</name>
    <dbReference type="NCBI Taxonomy" id="2044521"/>
    <lineage>
        <taxon>Archaea</taxon>
        <taxon>Methanobacteriati</taxon>
        <taxon>Methanobacteriota</taxon>
        <taxon>Stenosarchaea group</taxon>
        <taxon>Halobacteria</taxon>
        <taxon>Halobacteriales</taxon>
        <taxon>Natrialbaceae</taxon>
        <taxon>Natrarchaeobaculum</taxon>
    </lineage>
</organism>
<dbReference type="Proteomes" id="UP000258707">
    <property type="component" value="Chromosome"/>
</dbReference>
<dbReference type="Gene3D" id="2.60.40.1240">
    <property type="match status" value="2"/>
</dbReference>
<name>A0A346PD65_9EURY</name>
<dbReference type="InterPro" id="IPR029050">
    <property type="entry name" value="Immunoprotect_excell_Ig-like"/>
</dbReference>
<dbReference type="AlphaFoldDB" id="A0A346PD65"/>
<feature type="domain" description="DUF4352" evidence="3">
    <location>
        <begin position="85"/>
        <end position="199"/>
    </location>
</feature>
<dbReference type="PROSITE" id="PS51257">
    <property type="entry name" value="PROKAR_LIPOPROTEIN"/>
    <property type="match status" value="1"/>
</dbReference>
<dbReference type="Pfam" id="PF11611">
    <property type="entry name" value="DUF4352"/>
    <property type="match status" value="2"/>
</dbReference>
<dbReference type="RefSeq" id="WP_117363638.1">
    <property type="nucleotide sequence ID" value="NZ_CP024047.1"/>
</dbReference>
<evidence type="ECO:0000256" key="1">
    <source>
        <dbReference type="ARBA" id="ARBA00022729"/>
    </source>
</evidence>
<evidence type="ECO:0000313" key="5">
    <source>
        <dbReference type="Proteomes" id="UP000258707"/>
    </source>
</evidence>
<keyword evidence="1" id="KW-0732">Signal</keyword>
<protein>
    <recommendedName>
        <fullName evidence="3">DUF4352 domain-containing protein</fullName>
    </recommendedName>
</protein>
<evidence type="ECO:0000256" key="2">
    <source>
        <dbReference type="SAM" id="MobiDB-lite"/>
    </source>
</evidence>
<dbReference type="KEGG" id="nan:AArc1_1119"/>